<accession>A0A7X0PJQ8</accession>
<dbReference type="RefSeq" id="WP_184864049.1">
    <property type="nucleotide sequence ID" value="NZ_JACHLK010000017.1"/>
</dbReference>
<dbReference type="SUPFAM" id="SSF110857">
    <property type="entry name" value="Gamma-glutamyl cyclotransferase-like"/>
    <property type="match status" value="1"/>
</dbReference>
<keyword evidence="3" id="KW-1185">Reference proteome</keyword>
<sequence length="139" mass="14690">MTTQHPAPAQPLTSQGESEHLFSFGTLQLEAVQLSTFGRRLAGQADQLPGFRLDLLEIQDPAVVATSGQTHHPVLVRCAAGDVPGSPIPGTVFAITPNELAQADAYEVADYQRVRVALVSGRQAWVYVDARNAGGVGGD</sequence>
<reference evidence="2 3" key="1">
    <citation type="submission" date="2020-08" db="EMBL/GenBank/DDBJ databases">
        <title>Functional genomics of gut bacteria from endangered species of beetles.</title>
        <authorList>
            <person name="Carlos-Shanley C."/>
        </authorList>
    </citation>
    <scope>NUCLEOTIDE SEQUENCE [LARGE SCALE GENOMIC DNA]</scope>
    <source>
        <strain evidence="2 3">S00198</strain>
    </source>
</reference>
<feature type="domain" description="Gamma-glutamylcyclotransferase AIG2-like" evidence="1">
    <location>
        <begin position="21"/>
        <end position="129"/>
    </location>
</feature>
<dbReference type="Gene3D" id="3.10.490.10">
    <property type="entry name" value="Gamma-glutamyl cyclotransferase-like"/>
    <property type="match status" value="1"/>
</dbReference>
<dbReference type="InterPro" id="IPR036568">
    <property type="entry name" value="GGCT-like_sf"/>
</dbReference>
<dbReference type="AlphaFoldDB" id="A0A7X0PJQ8"/>
<evidence type="ECO:0000259" key="1">
    <source>
        <dbReference type="Pfam" id="PF06094"/>
    </source>
</evidence>
<dbReference type="Proteomes" id="UP000575083">
    <property type="component" value="Unassembled WGS sequence"/>
</dbReference>
<dbReference type="EMBL" id="JACHLK010000017">
    <property type="protein sequence ID" value="MBB6563240.1"/>
    <property type="molecule type" value="Genomic_DNA"/>
</dbReference>
<dbReference type="InterPro" id="IPR009288">
    <property type="entry name" value="AIG2-like_dom"/>
</dbReference>
<comment type="caution">
    <text evidence="2">The sequence shown here is derived from an EMBL/GenBank/DDBJ whole genome shotgun (WGS) entry which is preliminary data.</text>
</comment>
<organism evidence="2 3">
    <name type="scientific">Acidovorax soli</name>
    <dbReference type="NCBI Taxonomy" id="592050"/>
    <lineage>
        <taxon>Bacteria</taxon>
        <taxon>Pseudomonadati</taxon>
        <taxon>Pseudomonadota</taxon>
        <taxon>Betaproteobacteria</taxon>
        <taxon>Burkholderiales</taxon>
        <taxon>Comamonadaceae</taxon>
        <taxon>Acidovorax</taxon>
    </lineage>
</organism>
<proteinExistence type="predicted"/>
<dbReference type="InterPro" id="IPR013024">
    <property type="entry name" value="GGCT-like"/>
</dbReference>
<dbReference type="CDD" id="cd06661">
    <property type="entry name" value="GGCT_like"/>
    <property type="match status" value="1"/>
</dbReference>
<protein>
    <recommendedName>
        <fullName evidence="1">Gamma-glutamylcyclotransferase AIG2-like domain-containing protein</fullName>
    </recommendedName>
</protein>
<gene>
    <name evidence="2" type="ORF">HNP48_005959</name>
</gene>
<evidence type="ECO:0000313" key="2">
    <source>
        <dbReference type="EMBL" id="MBB6563240.1"/>
    </source>
</evidence>
<name>A0A7X0PJQ8_9BURK</name>
<evidence type="ECO:0000313" key="3">
    <source>
        <dbReference type="Proteomes" id="UP000575083"/>
    </source>
</evidence>
<dbReference type="Pfam" id="PF06094">
    <property type="entry name" value="GGACT"/>
    <property type="match status" value="1"/>
</dbReference>